<evidence type="ECO:0000313" key="2">
    <source>
        <dbReference type="Proteomes" id="UP000650081"/>
    </source>
</evidence>
<dbReference type="AlphaFoldDB" id="A0A923PPL9"/>
<dbReference type="Gene3D" id="2.40.160.60">
    <property type="entry name" value="Outer membrane protein transport protein (OMPP1/FadL/TodX)"/>
    <property type="match status" value="1"/>
</dbReference>
<sequence>MHKYSLSLLFICLLGAVELSAQIVPRVLPARVEDAIRFGNTFPLGTARFAATGGSMSAIGVDYTSLHTNPAGIGWNRNSSFQITPGFSLTGVESQLNGAGNAPLRESQARVMVPSAGIIWAGDTRSINFSTFNFGIGLTRLADFNETIVYRGRSGGSVVDAIVEDLNDGFSDPFRADLIFDIPNAIQEDELGFFSDFDLESSAGGQIDREGRVERRGGLDEFAIGAGGNYRESLLWGITLGIPFVNFTETKTYDERDIRDEITFFDNAGFDETLEMTGTGVNFKFGLVYLPAPEVRISAAVHSPTFWTIDEVYFTTLEYNYTDNGVAQGGTGLSPLSQSAINLQTPWRFMGGLGYIIGRSGFISVDADYSNFAGNSFSFDDFATADEPTNDDIDATLGGSLGIRVGGEVNVKPFQFRAGVGYRQLPMVDLRNDEDGAHLNYSGGVGFASGKFFVDAAVRYEAYNSFYAPYRTFAFDGNIVDTDRSRLTALLTVGFRGF</sequence>
<name>A0A923PPL9_9BACT</name>
<accession>A0A923PPL9</accession>
<keyword evidence="2" id="KW-1185">Reference proteome</keyword>
<comment type="caution">
    <text evidence="1">The sequence shown here is derived from an EMBL/GenBank/DDBJ whole genome shotgun (WGS) entry which is preliminary data.</text>
</comment>
<dbReference type="RefSeq" id="WP_187466464.1">
    <property type="nucleotide sequence ID" value="NZ_JACSIT010000098.1"/>
</dbReference>
<dbReference type="SUPFAM" id="SSF56935">
    <property type="entry name" value="Porins"/>
    <property type="match status" value="1"/>
</dbReference>
<reference evidence="1" key="1">
    <citation type="submission" date="2020-08" db="EMBL/GenBank/DDBJ databases">
        <title>Lewinella bacteria from marine environments.</title>
        <authorList>
            <person name="Zhong Y."/>
        </authorList>
    </citation>
    <scope>NUCLEOTIDE SEQUENCE</scope>
    <source>
        <strain evidence="1">KCTC 42187</strain>
    </source>
</reference>
<dbReference type="Proteomes" id="UP000650081">
    <property type="component" value="Unassembled WGS sequence"/>
</dbReference>
<evidence type="ECO:0000313" key="1">
    <source>
        <dbReference type="EMBL" id="MBC6994387.1"/>
    </source>
</evidence>
<gene>
    <name evidence="1" type="ORF">H9S92_09445</name>
</gene>
<organism evidence="1 2">
    <name type="scientific">Neolewinella lacunae</name>
    <dbReference type="NCBI Taxonomy" id="1517758"/>
    <lineage>
        <taxon>Bacteria</taxon>
        <taxon>Pseudomonadati</taxon>
        <taxon>Bacteroidota</taxon>
        <taxon>Saprospiria</taxon>
        <taxon>Saprospirales</taxon>
        <taxon>Lewinellaceae</taxon>
        <taxon>Neolewinella</taxon>
    </lineage>
</organism>
<protein>
    <submittedName>
        <fullName evidence="1">Uncharacterized protein</fullName>
    </submittedName>
</protein>
<dbReference type="EMBL" id="JACSIT010000098">
    <property type="protein sequence ID" value="MBC6994387.1"/>
    <property type="molecule type" value="Genomic_DNA"/>
</dbReference>
<proteinExistence type="predicted"/>